<evidence type="ECO:0000313" key="3">
    <source>
        <dbReference type="Proteomes" id="UP000010388"/>
    </source>
</evidence>
<dbReference type="SUPFAM" id="SSF51101">
    <property type="entry name" value="Mannose-binding lectins"/>
    <property type="match status" value="1"/>
</dbReference>
<name>K9P8N9_CYAGP</name>
<dbReference type="STRING" id="292564.Cyagr_2685"/>
<dbReference type="KEGG" id="cgc:Cyagr_2685"/>
<dbReference type="InterPro" id="IPR036404">
    <property type="entry name" value="Jacalin-like_lectin_dom_sf"/>
</dbReference>
<reference evidence="3" key="1">
    <citation type="journal article" date="2013" name="Proc. Natl. Acad. Sci. U.S.A.">
        <title>Improving the coverage of the cyanobacterial phylum using diversity-driven genome sequencing.</title>
        <authorList>
            <person name="Shih P.M."/>
            <person name="Wu D."/>
            <person name="Latifi A."/>
            <person name="Axen S.D."/>
            <person name="Fewer D.P."/>
            <person name="Talla E."/>
            <person name="Calteau A."/>
            <person name="Cai F."/>
            <person name="Tandeau de Marsac N."/>
            <person name="Rippka R."/>
            <person name="Herdman M."/>
            <person name="Sivonen K."/>
            <person name="Coursin T."/>
            <person name="Laurent T."/>
            <person name="Goodwin L."/>
            <person name="Nolan M."/>
            <person name="Davenport K.W."/>
            <person name="Han C.S."/>
            <person name="Rubin E.M."/>
            <person name="Eisen J.A."/>
            <person name="Woyke T."/>
            <person name="Gugger M."/>
            <person name="Kerfeld C.A."/>
        </authorList>
    </citation>
    <scope>NUCLEOTIDE SEQUENCE [LARGE SCALE GENOMIC DNA]</scope>
    <source>
        <strain evidence="3">ATCC 27147 / PCC 6307</strain>
    </source>
</reference>
<dbReference type="InterPro" id="IPR001229">
    <property type="entry name" value="Jacalin-like_lectin_dom"/>
</dbReference>
<protein>
    <recommendedName>
        <fullName evidence="1">Jacalin-type lectin domain-containing protein</fullName>
    </recommendedName>
</protein>
<dbReference type="HOGENOM" id="CLU_527712_0_0_3"/>
<dbReference type="EMBL" id="CP003495">
    <property type="protein sequence ID" value="AFY29777.1"/>
    <property type="molecule type" value="Genomic_DNA"/>
</dbReference>
<dbReference type="OrthoDB" id="7316663at2"/>
<sequence length="516" mass="53983">MADPSELAQQVARGALFRGRHSVADSGEPIEAAVGGTLLAAGGGSTVGWQLCRSSEELVRSLHNDTSLGVGLGPLSLLGAKRSFRDSLKTTAFSLSLVVWARQVSVALEAGQTRPLEGVAVPAGAAELEAFVALHGDGFVAAAEVGGECHGVFTFYAQSREQARLVERQIGAELGLGGLSLNPTVVETVTAVARSASVNLGFRMQVIGTRAQPPADAASLIPFAHDFARLPLDQPALIGVRTRGYETVPAIGAAFEPVAANRRLFSGDASGAGLLERREQVVGLIRQMDWVAETYRLYGVPPDPLLADRRAAAAVDRRAIDACRAAYRDAAATPLEAPALPSLAAGSPELNVTLTEELPMGGNGGAPFAFPGRADAIRRRQRLVEVGLRTGSRVDQIRLRYAGEGDPLEPELHGGGGGGDRGVLQLPEGVTIRRIEGLSGTRVDRLFLSSSDGQRIGGGGDAGDRPVDWTVPEDAVVLGFSGRSGRELDGLRAAVARFGPLIWQPLEEDGAGSEPR</sequence>
<dbReference type="Gene3D" id="2.100.10.30">
    <property type="entry name" value="Jacalin-like lectin domain"/>
    <property type="match status" value="1"/>
</dbReference>
<evidence type="ECO:0000313" key="2">
    <source>
        <dbReference type="EMBL" id="AFY29777.1"/>
    </source>
</evidence>
<proteinExistence type="predicted"/>
<dbReference type="Pfam" id="PF01419">
    <property type="entry name" value="Jacalin"/>
    <property type="match status" value="1"/>
</dbReference>
<accession>K9P8N9</accession>
<evidence type="ECO:0000259" key="1">
    <source>
        <dbReference type="Pfam" id="PF01419"/>
    </source>
</evidence>
<organism evidence="2 3">
    <name type="scientific">Cyanobium gracile (strain ATCC 27147 / PCC 6307)</name>
    <dbReference type="NCBI Taxonomy" id="292564"/>
    <lineage>
        <taxon>Bacteria</taxon>
        <taxon>Bacillati</taxon>
        <taxon>Cyanobacteriota</taxon>
        <taxon>Cyanophyceae</taxon>
        <taxon>Synechococcales</taxon>
        <taxon>Prochlorococcaceae</taxon>
        <taxon>Cyanobium</taxon>
    </lineage>
</organism>
<dbReference type="eggNOG" id="ENOG50330IG">
    <property type="taxonomic scope" value="Bacteria"/>
</dbReference>
<dbReference type="Proteomes" id="UP000010388">
    <property type="component" value="Chromosome"/>
</dbReference>
<gene>
    <name evidence="2" type="ordered locus">Cyagr_2685</name>
</gene>
<feature type="domain" description="Jacalin-type lectin" evidence="1">
    <location>
        <begin position="359"/>
        <end position="490"/>
    </location>
</feature>
<dbReference type="RefSeq" id="WP_015110212.1">
    <property type="nucleotide sequence ID" value="NC_019675.1"/>
</dbReference>
<dbReference type="AlphaFoldDB" id="K9P8N9"/>